<evidence type="ECO:0000259" key="1">
    <source>
        <dbReference type="Pfam" id="PF04168"/>
    </source>
</evidence>
<keyword evidence="4" id="KW-1185">Reference proteome</keyword>
<organism evidence="3 4">
    <name type="scientific">Luteolibacter ambystomatis</name>
    <dbReference type="NCBI Taxonomy" id="2824561"/>
    <lineage>
        <taxon>Bacteria</taxon>
        <taxon>Pseudomonadati</taxon>
        <taxon>Verrucomicrobiota</taxon>
        <taxon>Verrucomicrobiia</taxon>
        <taxon>Verrucomicrobiales</taxon>
        <taxon>Verrucomicrobiaceae</taxon>
        <taxon>Luteolibacter</taxon>
    </lineage>
</organism>
<dbReference type="Gene3D" id="3.40.50.11290">
    <property type="match status" value="1"/>
</dbReference>
<dbReference type="InterPro" id="IPR007296">
    <property type="entry name" value="DUF403"/>
</dbReference>
<dbReference type="AlphaFoldDB" id="A0A975J237"/>
<dbReference type="KEGG" id="lamb:KBB96_06630"/>
<gene>
    <name evidence="3" type="ORF">KBB96_06630</name>
</gene>
<evidence type="ECO:0000313" key="3">
    <source>
        <dbReference type="EMBL" id="QUE52564.1"/>
    </source>
</evidence>
<dbReference type="SUPFAM" id="SSF56059">
    <property type="entry name" value="Glutathione synthetase ATP-binding domain-like"/>
    <property type="match status" value="1"/>
</dbReference>
<accession>A0A975J237</accession>
<protein>
    <submittedName>
        <fullName evidence="3">Circularly permuted type 2 ATP-grasp protein</fullName>
    </submittedName>
</protein>
<dbReference type="Proteomes" id="UP000676169">
    <property type="component" value="Chromosome"/>
</dbReference>
<proteinExistence type="predicted"/>
<dbReference type="Pfam" id="PF14403">
    <property type="entry name" value="CP_ATPgrasp_2"/>
    <property type="match status" value="1"/>
</dbReference>
<dbReference type="Pfam" id="PF04168">
    <property type="entry name" value="Alpha-E"/>
    <property type="match status" value="1"/>
</dbReference>
<dbReference type="PANTHER" id="PTHR34595:SF2">
    <property type="entry name" value="BLR2978 PROTEIN"/>
    <property type="match status" value="1"/>
</dbReference>
<reference evidence="3" key="1">
    <citation type="submission" date="2021-04" db="EMBL/GenBank/DDBJ databases">
        <title>Luteolibacter sp. 32A isolated from the skin of an Anderson's salamander (Ambystoma andersonii).</title>
        <authorList>
            <person name="Spergser J."/>
            <person name="Busse H.-J."/>
        </authorList>
    </citation>
    <scope>NUCLEOTIDE SEQUENCE</scope>
    <source>
        <strain evidence="3">32A</strain>
    </source>
</reference>
<name>A0A975J237_9BACT</name>
<feature type="domain" description="DUF403" evidence="1">
    <location>
        <begin position="514"/>
        <end position="813"/>
    </location>
</feature>
<sequence>MSHPGPYLFPVASLSGHAPSGAWDEMTGTTGKVRPLWSGLARAMEHWTAEERATLSESADHLLEDLGATYNIYSDAGGSGRPWRIDPLPLLIDAQEWNKVATGLGQRMRLLEMVLTDLYGPQKLLEEGLVPPDLVHANPHFLTNLRGIVPVGGRYLATVGFDLIRGDDGRWRILRDHTRLPGGLGQTLENRSVTTNVLQAEFETSRVAGITPFFELEREMLLSMSHERTQVPHMVLLTPGFRHPSYFEHAYKARVLGIPLVEPADLTVRERRLFLKTLSGLRRVDVLVCRLDDDSVDPLEFWTMGGGGVPGLAEVWRSGNVALANAPGTGFAATMALMPFLPGICRKWLGEDLKLPFVETWWLGQTPIREKVLADLQRYIIFPAFGPGQPVRCSSLGSNGRKLWLATLESRPHDFVVQRDITPSLAPVLDKGSFHSQPVIWRSFCLQSTDGPVTLRGGLGIVAKDGILLNEYSGAELTAKDVWVPDETSVTSEGPAIRLEGHQIARDPTGAEVPSRMAEHLFWVGRYAERIELATRLLRTTVKRLGGELTASRRAQRDACFALLRGLEILPPEATTLPPQPLPVLARLVHNPSAPHGLPSLIRPLLWNAASARDRLSDDTWRLFNRLEDLLHSDNSHPTASALVQTLDNLVLHLAAFAGMQAENMTRGHGWRFLEIGRRIERSLGVLSLLASAPDTGSPECPVLEPLLETCDSTMTYRRRHFSRPRWDSVAELLFSDPSNPRAAAAQARILSTQCETLPGDPQMGLLPRIREHVAALVQATSPSPDGIPDASGFVKRASAFEELSDLLTQHYFSHSVRRVY</sequence>
<dbReference type="EMBL" id="CP073100">
    <property type="protein sequence ID" value="QUE52564.1"/>
    <property type="molecule type" value="Genomic_DNA"/>
</dbReference>
<dbReference type="InterPro" id="IPR025841">
    <property type="entry name" value="CP_ATPgrasp_2"/>
</dbReference>
<dbReference type="PANTHER" id="PTHR34595">
    <property type="entry name" value="BLR5612 PROTEIN"/>
    <property type="match status" value="1"/>
</dbReference>
<evidence type="ECO:0000313" key="4">
    <source>
        <dbReference type="Proteomes" id="UP000676169"/>
    </source>
</evidence>
<feature type="domain" description="Circularly permuted ATP-grasp type 2" evidence="2">
    <location>
        <begin position="89"/>
        <end position="463"/>
    </location>
</feature>
<dbReference type="RefSeq" id="WP_211633782.1">
    <property type="nucleotide sequence ID" value="NZ_CP073100.1"/>
</dbReference>
<evidence type="ECO:0000259" key="2">
    <source>
        <dbReference type="Pfam" id="PF14403"/>
    </source>
</evidence>
<dbReference type="InterPro" id="IPR051680">
    <property type="entry name" value="ATP-dep_Glu-Cys_Ligase-2"/>
</dbReference>